<dbReference type="GO" id="GO:0043634">
    <property type="term" value="P:polyadenylation-dependent ncRNA catabolic process"/>
    <property type="evidence" value="ECO:0007669"/>
    <property type="project" value="TreeGrafter"/>
</dbReference>
<keyword evidence="4" id="KW-1185">Reference proteome</keyword>
<evidence type="ECO:0000259" key="2">
    <source>
        <dbReference type="Pfam" id="PF22600"/>
    </source>
</evidence>
<dbReference type="Gene3D" id="1.10.1410.10">
    <property type="match status" value="1"/>
</dbReference>
<dbReference type="GO" id="GO:0031123">
    <property type="term" value="P:RNA 3'-end processing"/>
    <property type="evidence" value="ECO:0007669"/>
    <property type="project" value="TreeGrafter"/>
</dbReference>
<dbReference type="PANTHER" id="PTHR23092:SF15">
    <property type="entry name" value="INACTIVE NON-CANONICAL POLY(A) RNA POLYMERASE PROTEIN TRF4-2-RELATED"/>
    <property type="match status" value="1"/>
</dbReference>
<feature type="compositionally biased region" description="Basic and acidic residues" evidence="1">
    <location>
        <begin position="569"/>
        <end position="582"/>
    </location>
</feature>
<dbReference type="GO" id="GO:0010605">
    <property type="term" value="P:negative regulation of macromolecule metabolic process"/>
    <property type="evidence" value="ECO:0007669"/>
    <property type="project" value="UniProtKB-ARBA"/>
</dbReference>
<reference evidence="3 4" key="1">
    <citation type="submission" date="2021-11" db="EMBL/GenBank/DDBJ databases">
        <title>Black yeast isolated from Biological Soil Crust.</title>
        <authorList>
            <person name="Kurbessoian T."/>
        </authorList>
    </citation>
    <scope>NUCLEOTIDE SEQUENCE [LARGE SCALE GENOMIC DNA]</scope>
    <source>
        <strain evidence="3 4">CCFEE 5522</strain>
    </source>
</reference>
<feature type="region of interest" description="Disordered" evidence="1">
    <location>
        <begin position="35"/>
        <end position="175"/>
    </location>
</feature>
<gene>
    <name evidence="3" type="ORF">LTR36_003588</name>
</gene>
<evidence type="ECO:0000256" key="1">
    <source>
        <dbReference type="SAM" id="MobiDB-lite"/>
    </source>
</evidence>
<dbReference type="Pfam" id="PF22600">
    <property type="entry name" value="MTPAP-like_central"/>
    <property type="match status" value="1"/>
</dbReference>
<evidence type="ECO:0000313" key="4">
    <source>
        <dbReference type="Proteomes" id="UP001324427"/>
    </source>
</evidence>
<feature type="region of interest" description="Disordered" evidence="1">
    <location>
        <begin position="560"/>
        <end position="590"/>
    </location>
</feature>
<name>A0AAV9JIQ9_9PEZI</name>
<accession>A0AAV9JIQ9</accession>
<organism evidence="3 4">
    <name type="scientific">Oleoguttula mirabilis</name>
    <dbReference type="NCBI Taxonomy" id="1507867"/>
    <lineage>
        <taxon>Eukaryota</taxon>
        <taxon>Fungi</taxon>
        <taxon>Dikarya</taxon>
        <taxon>Ascomycota</taxon>
        <taxon>Pezizomycotina</taxon>
        <taxon>Dothideomycetes</taxon>
        <taxon>Dothideomycetidae</taxon>
        <taxon>Mycosphaerellales</taxon>
        <taxon>Teratosphaeriaceae</taxon>
        <taxon>Oleoguttula</taxon>
    </lineage>
</organism>
<sequence length="641" mass="69793">MQSSHLALRQSCRAHNAYNVTTALASAFSTASRRGQEAAAAAPQEGDGLRHGNTRQAAAADTGAGSYASYESLSNQFRRPGRSSTSTGAAQTERKPPTERSLSARQALVDGESESESGGGGGGGGGAAPPPIRFFGAGHMDGAKRAAVRLRKSEAASKTAKASERTPKAPSEKRHEDWRAHMQWIGRSVNQASRGGKAPAKLDKLRERVDYEGIALQPRQPTTRLNLPMPWALGQSEVADHSVMERLDQEIVRFAAYMEPTPAEKAARQAVVAEACAMIQRTLGDTDVHTELFGSSKTGLALATSDIDIRLYTASPTGAQTTPADLGATMTDLYRHMDASLDWICCVFRNAHYPIINAQHRATGLDLQIVSSPSTAAQQACTAQYLAELPHLRTLYPLVRTLLGTRGLVEVFNGGIGSYGLLMMLVAALTRRRSPAHPLPPTAAEQFLHFLHFYTRDFDPSQQGLTISPVSKPFLKHHPAQLTPAALKQHIEAAHRRHDPVRAGQWAISQTRPLQPYLLCLQDPANPTNDLGRKTNAIKHIVAVLAHVRRGVEFDVRRATSRRWKKMQRKEEENRGDDGKEEGVEEGEDETAGMESLLWCPVRRCHEVYAARRGRVEGYGRGFLEEEGQGVGVGGEGELVQ</sequence>
<dbReference type="InterPro" id="IPR045862">
    <property type="entry name" value="Trf4-like"/>
</dbReference>
<dbReference type="PANTHER" id="PTHR23092">
    <property type="entry name" value="POLY(A) RNA POLYMERASE"/>
    <property type="match status" value="1"/>
</dbReference>
<proteinExistence type="predicted"/>
<dbReference type="SUPFAM" id="SSF81301">
    <property type="entry name" value="Nucleotidyltransferase"/>
    <property type="match status" value="1"/>
</dbReference>
<dbReference type="Gene3D" id="3.30.460.10">
    <property type="entry name" value="Beta Polymerase, domain 2"/>
    <property type="match status" value="1"/>
</dbReference>
<feature type="compositionally biased region" description="Low complexity" evidence="1">
    <location>
        <begin position="57"/>
        <end position="70"/>
    </location>
</feature>
<dbReference type="EMBL" id="JAVFHQ010000021">
    <property type="protein sequence ID" value="KAK4545037.1"/>
    <property type="molecule type" value="Genomic_DNA"/>
</dbReference>
<dbReference type="SUPFAM" id="SSF81631">
    <property type="entry name" value="PAP/OAS1 substrate-binding domain"/>
    <property type="match status" value="1"/>
</dbReference>
<dbReference type="GO" id="GO:0031499">
    <property type="term" value="C:TRAMP complex"/>
    <property type="evidence" value="ECO:0007669"/>
    <property type="project" value="TreeGrafter"/>
</dbReference>
<evidence type="ECO:0000313" key="3">
    <source>
        <dbReference type="EMBL" id="KAK4545037.1"/>
    </source>
</evidence>
<dbReference type="Proteomes" id="UP001324427">
    <property type="component" value="Unassembled WGS sequence"/>
</dbReference>
<dbReference type="GO" id="GO:0003729">
    <property type="term" value="F:mRNA binding"/>
    <property type="evidence" value="ECO:0007669"/>
    <property type="project" value="TreeGrafter"/>
</dbReference>
<feature type="compositionally biased region" description="Gly residues" evidence="1">
    <location>
        <begin position="117"/>
        <end position="127"/>
    </location>
</feature>
<dbReference type="InterPro" id="IPR054708">
    <property type="entry name" value="MTPAP-like_central"/>
</dbReference>
<feature type="compositionally biased region" description="Polar residues" evidence="1">
    <location>
        <begin position="71"/>
        <end position="90"/>
    </location>
</feature>
<protein>
    <recommendedName>
        <fullName evidence="2">Poly(A) RNA polymerase mitochondrial-like central palm domain-containing protein</fullName>
    </recommendedName>
</protein>
<feature type="domain" description="Poly(A) RNA polymerase mitochondrial-like central palm" evidence="2">
    <location>
        <begin position="247"/>
        <end position="369"/>
    </location>
</feature>
<comment type="caution">
    <text evidence="3">The sequence shown here is derived from an EMBL/GenBank/DDBJ whole genome shotgun (WGS) entry which is preliminary data.</text>
</comment>
<dbReference type="GO" id="GO:0005730">
    <property type="term" value="C:nucleolus"/>
    <property type="evidence" value="ECO:0007669"/>
    <property type="project" value="TreeGrafter"/>
</dbReference>
<dbReference type="AlphaFoldDB" id="A0AAV9JIQ9"/>
<dbReference type="InterPro" id="IPR043519">
    <property type="entry name" value="NT_sf"/>
</dbReference>
<feature type="compositionally biased region" description="Basic and acidic residues" evidence="1">
    <location>
        <begin position="151"/>
        <end position="175"/>
    </location>
</feature>
<dbReference type="GO" id="GO:1990817">
    <property type="term" value="F:poly(A) RNA polymerase activity"/>
    <property type="evidence" value="ECO:0007669"/>
    <property type="project" value="InterPro"/>
</dbReference>